<protein>
    <submittedName>
        <fullName evidence="2">Uncharacterized protein</fullName>
    </submittedName>
</protein>
<dbReference type="STRING" id="1769779.AUP74_01945"/>
<reference evidence="3" key="1">
    <citation type="submission" date="2016-01" db="EMBL/GenBank/DDBJ databases">
        <title>Complete genome sequence of Microbulbifer sp. CCB-MM1, a halophile isolated from Matang Mangrove Forest, Perak.</title>
        <authorList>
            <person name="Moh T.H."/>
            <person name="Dinesh B."/>
            <person name="Lau N.-S."/>
            <person name="Go F."/>
            <person name="Alexander Chong S.-C."/>
        </authorList>
    </citation>
    <scope>NUCLEOTIDE SEQUENCE [LARGE SCALE GENOMIC DNA]</scope>
    <source>
        <strain evidence="3">CCB-MM1</strain>
    </source>
</reference>
<name>A0A1C9W8C9_9GAMM</name>
<feature type="transmembrane region" description="Helical" evidence="1">
    <location>
        <begin position="42"/>
        <end position="61"/>
    </location>
</feature>
<feature type="transmembrane region" description="Helical" evidence="1">
    <location>
        <begin position="81"/>
        <end position="97"/>
    </location>
</feature>
<sequence>MYMDRYAVSARLSLTSIFAMIAFVVILNFLPGELFKYALMDLFLEVSGILLTTSFTLPGLYLWVTGFKRYDEALGGFGPKLVLYFVFTIPYAIYLQYQYESSAKNI</sequence>
<gene>
    <name evidence="2" type="ORF">AUP74_01945</name>
</gene>
<keyword evidence="1" id="KW-1133">Transmembrane helix</keyword>
<evidence type="ECO:0000256" key="1">
    <source>
        <dbReference type="SAM" id="Phobius"/>
    </source>
</evidence>
<feature type="transmembrane region" description="Helical" evidence="1">
    <location>
        <begin position="12"/>
        <end position="30"/>
    </location>
</feature>
<keyword evidence="1" id="KW-0472">Membrane</keyword>
<dbReference type="EMBL" id="CP014143">
    <property type="protein sequence ID" value="AOS97375.1"/>
    <property type="molecule type" value="Genomic_DNA"/>
</dbReference>
<dbReference type="Proteomes" id="UP000095672">
    <property type="component" value="Chromosome"/>
</dbReference>
<evidence type="ECO:0000313" key="3">
    <source>
        <dbReference type="Proteomes" id="UP000095672"/>
    </source>
</evidence>
<evidence type="ECO:0000313" key="2">
    <source>
        <dbReference type="EMBL" id="AOS97375.1"/>
    </source>
</evidence>
<organism evidence="2 3">
    <name type="scientific">Microbulbifer aggregans</name>
    <dbReference type="NCBI Taxonomy" id="1769779"/>
    <lineage>
        <taxon>Bacteria</taxon>
        <taxon>Pseudomonadati</taxon>
        <taxon>Pseudomonadota</taxon>
        <taxon>Gammaproteobacteria</taxon>
        <taxon>Cellvibrionales</taxon>
        <taxon>Microbulbiferaceae</taxon>
        <taxon>Microbulbifer</taxon>
    </lineage>
</organism>
<accession>A0A1C9W8C9</accession>
<dbReference type="AlphaFoldDB" id="A0A1C9W8C9"/>
<proteinExistence type="predicted"/>
<keyword evidence="3" id="KW-1185">Reference proteome</keyword>
<dbReference type="KEGG" id="micc:AUP74_01945"/>
<keyword evidence="1" id="KW-0812">Transmembrane</keyword>